<feature type="binding site" evidence="7">
    <location>
        <begin position="36"/>
        <end position="41"/>
    </location>
    <ligand>
        <name>ATP</name>
        <dbReference type="ChEBI" id="CHEBI:30616"/>
    </ligand>
</feature>
<comment type="subcellular location">
    <subcellularLocation>
        <location evidence="7">Cytoplasm</location>
    </subcellularLocation>
</comment>
<feature type="binding site" evidence="7">
    <location>
        <position position="82"/>
    </location>
    <ligand>
        <name>substrate</name>
    </ligand>
</feature>
<dbReference type="CDD" id="cd00464">
    <property type="entry name" value="SK"/>
    <property type="match status" value="1"/>
</dbReference>
<feature type="binding site" evidence="7">
    <location>
        <position position="58"/>
    </location>
    <ligand>
        <name>substrate</name>
    </ligand>
</feature>
<proteinExistence type="inferred from homology"/>
<keyword evidence="1 7" id="KW-0028">Amino-acid biosynthesis</keyword>
<dbReference type="Gene3D" id="3.40.50.300">
    <property type="entry name" value="P-loop containing nucleotide triphosphate hydrolases"/>
    <property type="match status" value="1"/>
</dbReference>
<dbReference type="STRING" id="1774969.AUC69_10235"/>
<comment type="caution">
    <text evidence="8">The sequence shown here is derived from an EMBL/GenBank/DDBJ whole genome shotgun (WGS) entry which is preliminary data.</text>
</comment>
<dbReference type="GO" id="GO:0005829">
    <property type="term" value="C:cytosol"/>
    <property type="evidence" value="ECO:0007669"/>
    <property type="project" value="TreeGrafter"/>
</dbReference>
<evidence type="ECO:0000256" key="2">
    <source>
        <dbReference type="ARBA" id="ARBA00022679"/>
    </source>
</evidence>
<dbReference type="Proteomes" id="UP000094472">
    <property type="component" value="Unassembled WGS sequence"/>
</dbReference>
<comment type="caution">
    <text evidence="7">Lacks conserved residue(s) required for the propagation of feature annotation.</text>
</comment>
<evidence type="ECO:0000256" key="3">
    <source>
        <dbReference type="ARBA" id="ARBA00022741"/>
    </source>
</evidence>
<sequence>MTLDLAEHSKDDRDRRLAEIRQSLGARSIVLIGLMGAGKTAVGRRLANRLDLPFIDADTEIELAAGQSIKEIFAEHGEDYFREGERKVIARLLEGGPQVLATGGGAYMNPQTRDAIKAHGLSVWLKADLRVLMKRVQRRDHRPLLATGDPETVMRKLMAERNPVYAEADITVESREVPHDVIVGAVIDALAAKLGCMTAKSAPAARRKGGR</sequence>
<dbReference type="OrthoDB" id="9800332at2"/>
<evidence type="ECO:0000256" key="7">
    <source>
        <dbReference type="HAMAP-Rule" id="MF_00109"/>
    </source>
</evidence>
<name>A0A1E3VXK7_9HYPH</name>
<evidence type="ECO:0000256" key="4">
    <source>
        <dbReference type="ARBA" id="ARBA00022777"/>
    </source>
</evidence>
<dbReference type="GO" id="GO:0009073">
    <property type="term" value="P:aromatic amino acid family biosynthetic process"/>
    <property type="evidence" value="ECO:0007669"/>
    <property type="project" value="UniProtKB-KW"/>
</dbReference>
<gene>
    <name evidence="7" type="primary">aroK</name>
    <name evidence="8" type="ORF">AUC69_10235</name>
</gene>
<dbReference type="UniPathway" id="UPA00053">
    <property type="reaction ID" value="UER00088"/>
</dbReference>
<evidence type="ECO:0000256" key="5">
    <source>
        <dbReference type="ARBA" id="ARBA00022840"/>
    </source>
</evidence>
<dbReference type="HAMAP" id="MF_00109">
    <property type="entry name" value="Shikimate_kinase"/>
    <property type="match status" value="1"/>
</dbReference>
<keyword evidence="6 7" id="KW-0057">Aromatic amino acid biosynthesis</keyword>
<organism evidence="8 9">
    <name type="scientific">Methyloceanibacter superfactus</name>
    <dbReference type="NCBI Taxonomy" id="1774969"/>
    <lineage>
        <taxon>Bacteria</taxon>
        <taxon>Pseudomonadati</taxon>
        <taxon>Pseudomonadota</taxon>
        <taxon>Alphaproteobacteria</taxon>
        <taxon>Hyphomicrobiales</taxon>
        <taxon>Hyphomicrobiaceae</taxon>
        <taxon>Methyloceanibacter</taxon>
    </lineage>
</organism>
<keyword evidence="9" id="KW-1185">Reference proteome</keyword>
<evidence type="ECO:0000313" key="9">
    <source>
        <dbReference type="Proteomes" id="UP000094472"/>
    </source>
</evidence>
<reference evidence="8 9" key="1">
    <citation type="journal article" date="2016" name="Environ. Microbiol.">
        <title>New Methyloceanibacter diversity from North Sea sediments includes methanotroph containing solely the soluble methane monooxygenase.</title>
        <authorList>
            <person name="Vekeman B."/>
            <person name="Kerckhof F.M."/>
            <person name="Cremers G."/>
            <person name="de Vos P."/>
            <person name="Vandamme P."/>
            <person name="Boon N."/>
            <person name="Op den Camp H.J."/>
            <person name="Heylen K."/>
        </authorList>
    </citation>
    <scope>NUCLEOTIDE SEQUENCE [LARGE SCALE GENOMIC DNA]</scope>
    <source>
        <strain evidence="8 9">R-67175</strain>
    </source>
</reference>
<keyword evidence="7" id="KW-0460">Magnesium</keyword>
<dbReference type="AlphaFoldDB" id="A0A1E3VXK7"/>
<comment type="similarity">
    <text evidence="7">Belongs to the shikimate kinase family.</text>
</comment>
<feature type="binding site" evidence="7">
    <location>
        <position position="104"/>
    </location>
    <ligand>
        <name>substrate</name>
    </ligand>
</feature>
<dbReference type="GO" id="GO:0008652">
    <property type="term" value="P:amino acid biosynthetic process"/>
    <property type="evidence" value="ECO:0007669"/>
    <property type="project" value="UniProtKB-KW"/>
</dbReference>
<keyword evidence="2 7" id="KW-0808">Transferase</keyword>
<feature type="binding site" evidence="7">
    <location>
        <position position="142"/>
    </location>
    <ligand>
        <name>ATP</name>
        <dbReference type="ChEBI" id="CHEBI:30616"/>
    </ligand>
</feature>
<dbReference type="PANTHER" id="PTHR21087">
    <property type="entry name" value="SHIKIMATE KINASE"/>
    <property type="match status" value="1"/>
</dbReference>
<accession>A0A1E3VXK7</accession>
<dbReference type="InterPro" id="IPR027417">
    <property type="entry name" value="P-loop_NTPase"/>
</dbReference>
<keyword evidence="5 7" id="KW-0067">ATP-binding</keyword>
<dbReference type="PANTHER" id="PTHR21087:SF16">
    <property type="entry name" value="SHIKIMATE KINASE 1, CHLOROPLASTIC"/>
    <property type="match status" value="1"/>
</dbReference>
<dbReference type="SUPFAM" id="SSF52540">
    <property type="entry name" value="P-loop containing nucleoside triphosphate hydrolases"/>
    <property type="match status" value="1"/>
</dbReference>
<keyword evidence="4 7" id="KW-0418">Kinase</keyword>
<feature type="binding site" evidence="7">
    <location>
        <position position="161"/>
    </location>
    <ligand>
        <name>substrate</name>
    </ligand>
</feature>
<feature type="binding site" evidence="7">
    <location>
        <position position="40"/>
    </location>
    <ligand>
        <name>Mg(2+)</name>
        <dbReference type="ChEBI" id="CHEBI:18420"/>
    </ligand>
</feature>
<comment type="catalytic activity">
    <reaction evidence="7">
        <text>shikimate + ATP = 3-phosphoshikimate + ADP + H(+)</text>
        <dbReference type="Rhea" id="RHEA:13121"/>
        <dbReference type="ChEBI" id="CHEBI:15378"/>
        <dbReference type="ChEBI" id="CHEBI:30616"/>
        <dbReference type="ChEBI" id="CHEBI:36208"/>
        <dbReference type="ChEBI" id="CHEBI:145989"/>
        <dbReference type="ChEBI" id="CHEBI:456216"/>
        <dbReference type="EC" id="2.7.1.71"/>
    </reaction>
</comment>
<protein>
    <recommendedName>
        <fullName evidence="7">Shikimate kinase</fullName>
        <shortName evidence="7">SK</shortName>
        <ecNumber evidence="7">2.7.1.71</ecNumber>
    </recommendedName>
</protein>
<dbReference type="NCBIfam" id="NF010552">
    <property type="entry name" value="PRK13946.1"/>
    <property type="match status" value="1"/>
</dbReference>
<dbReference type="PRINTS" id="PR01100">
    <property type="entry name" value="SHIKIMTKNASE"/>
</dbReference>
<dbReference type="GO" id="GO:0005524">
    <property type="term" value="F:ATP binding"/>
    <property type="evidence" value="ECO:0007669"/>
    <property type="project" value="UniProtKB-UniRule"/>
</dbReference>
<comment type="cofactor">
    <cofactor evidence="7">
        <name>Mg(2+)</name>
        <dbReference type="ChEBI" id="CHEBI:18420"/>
    </cofactor>
    <text evidence="7">Binds 1 Mg(2+) ion per subunit.</text>
</comment>
<comment type="function">
    <text evidence="7">Catalyzes the specific phosphorylation of the 3-hydroxyl group of shikimic acid using ATP as a cosubstrate.</text>
</comment>
<dbReference type="InterPro" id="IPR000623">
    <property type="entry name" value="Shikimate_kinase/TSH1"/>
</dbReference>
<dbReference type="GO" id="GO:0009423">
    <property type="term" value="P:chorismate biosynthetic process"/>
    <property type="evidence" value="ECO:0007669"/>
    <property type="project" value="UniProtKB-UniRule"/>
</dbReference>
<evidence type="ECO:0000256" key="6">
    <source>
        <dbReference type="ARBA" id="ARBA00023141"/>
    </source>
</evidence>
<dbReference type="EMBL" id="LPWF01000023">
    <property type="protein sequence ID" value="ODR98260.1"/>
    <property type="molecule type" value="Genomic_DNA"/>
</dbReference>
<dbReference type="Pfam" id="PF01202">
    <property type="entry name" value="SKI"/>
    <property type="match status" value="1"/>
</dbReference>
<comment type="subunit">
    <text evidence="7">Monomer.</text>
</comment>
<keyword evidence="7" id="KW-0479">Metal-binding</keyword>
<dbReference type="GO" id="GO:0004765">
    <property type="term" value="F:shikimate kinase activity"/>
    <property type="evidence" value="ECO:0007669"/>
    <property type="project" value="UniProtKB-UniRule"/>
</dbReference>
<keyword evidence="3 7" id="KW-0547">Nucleotide-binding</keyword>
<dbReference type="GO" id="GO:0000287">
    <property type="term" value="F:magnesium ion binding"/>
    <property type="evidence" value="ECO:0007669"/>
    <property type="project" value="UniProtKB-UniRule"/>
</dbReference>
<evidence type="ECO:0000256" key="1">
    <source>
        <dbReference type="ARBA" id="ARBA00022605"/>
    </source>
</evidence>
<keyword evidence="7" id="KW-0963">Cytoplasm</keyword>
<dbReference type="InterPro" id="IPR031322">
    <property type="entry name" value="Shikimate/glucono_kinase"/>
</dbReference>
<evidence type="ECO:0000313" key="8">
    <source>
        <dbReference type="EMBL" id="ODR98260.1"/>
    </source>
</evidence>
<comment type="pathway">
    <text evidence="7">Metabolic intermediate biosynthesis; chorismate biosynthesis; chorismate from D-erythrose 4-phosphate and phosphoenolpyruvate: step 5/7.</text>
</comment>
<dbReference type="EC" id="2.7.1.71" evidence="7"/>